<comment type="caution">
    <text evidence="1">The sequence shown here is derived from an EMBL/GenBank/DDBJ whole genome shotgun (WGS) entry which is preliminary data.</text>
</comment>
<dbReference type="Proteomes" id="UP000789375">
    <property type="component" value="Unassembled WGS sequence"/>
</dbReference>
<reference evidence="1" key="1">
    <citation type="submission" date="2021-06" db="EMBL/GenBank/DDBJ databases">
        <authorList>
            <person name="Kallberg Y."/>
            <person name="Tangrot J."/>
            <person name="Rosling A."/>
        </authorList>
    </citation>
    <scope>NUCLEOTIDE SEQUENCE</scope>
    <source>
        <strain evidence="1">87-6 pot B 2015</strain>
    </source>
</reference>
<name>A0A9N9BKR3_FUNMO</name>
<protein>
    <submittedName>
        <fullName evidence="1">1647_t:CDS:1</fullName>
    </submittedName>
</protein>
<organism evidence="1 2">
    <name type="scientific">Funneliformis mosseae</name>
    <name type="common">Endomycorrhizal fungus</name>
    <name type="synonym">Glomus mosseae</name>
    <dbReference type="NCBI Taxonomy" id="27381"/>
    <lineage>
        <taxon>Eukaryota</taxon>
        <taxon>Fungi</taxon>
        <taxon>Fungi incertae sedis</taxon>
        <taxon>Mucoromycota</taxon>
        <taxon>Glomeromycotina</taxon>
        <taxon>Glomeromycetes</taxon>
        <taxon>Glomerales</taxon>
        <taxon>Glomeraceae</taxon>
        <taxon>Funneliformis</taxon>
    </lineage>
</organism>
<keyword evidence="2" id="KW-1185">Reference proteome</keyword>
<accession>A0A9N9BKR3</accession>
<sequence>MVVQSQVNGSTALTVIRILTSTYGLLKTFGNKLSEDVKPLNKQRSNLNLKQSRSESCAESNYAIEIPKIQILRKNSTRFLLNKFYLRRPFFHYNKK</sequence>
<evidence type="ECO:0000313" key="1">
    <source>
        <dbReference type="EMBL" id="CAG8567569.1"/>
    </source>
</evidence>
<gene>
    <name evidence="1" type="ORF">FMOSSE_LOCUS7285</name>
</gene>
<proteinExistence type="predicted"/>
<dbReference type="EMBL" id="CAJVPP010001668">
    <property type="protein sequence ID" value="CAG8567569.1"/>
    <property type="molecule type" value="Genomic_DNA"/>
</dbReference>
<dbReference type="AlphaFoldDB" id="A0A9N9BKR3"/>
<evidence type="ECO:0000313" key="2">
    <source>
        <dbReference type="Proteomes" id="UP000789375"/>
    </source>
</evidence>